<dbReference type="AlphaFoldDB" id="A0A0L1JDW8"/>
<protein>
    <submittedName>
        <fullName evidence="10">2-ketogluconate transporter</fullName>
    </submittedName>
</protein>
<feature type="transmembrane region" description="Helical" evidence="8">
    <location>
        <begin position="128"/>
        <end position="147"/>
    </location>
</feature>
<dbReference type="InterPro" id="IPR011701">
    <property type="entry name" value="MFS"/>
</dbReference>
<feature type="transmembrane region" description="Helical" evidence="8">
    <location>
        <begin position="185"/>
        <end position="207"/>
    </location>
</feature>
<evidence type="ECO:0000256" key="4">
    <source>
        <dbReference type="ARBA" id="ARBA00022989"/>
    </source>
</evidence>
<evidence type="ECO:0000256" key="2">
    <source>
        <dbReference type="ARBA" id="ARBA00022448"/>
    </source>
</evidence>
<keyword evidence="11" id="KW-1185">Reference proteome</keyword>
<dbReference type="PANTHER" id="PTHR43791:SF63">
    <property type="entry name" value="HIGH AFFINITY CYSTEINE TRANSPORTER"/>
    <property type="match status" value="1"/>
</dbReference>
<sequence length="567" mass="62849">MADIQTDRKGISSEHEHIDPPEKPQHLAGVDAETAAYASGPPVEIDKATDRRLFWKVNKRILVCMVGTYFCQALDKGTLGFSSIMGIQEDAGLDSNKYNWLGTILYIGVLVGEYPTNFLAQKLPVAKYLAANVFLWGVVIACSAAATNFPGLMVVRFLLGCFESCVQPIFIQMTSMWYTRKEQPILTSLWNCMMGVQMMVGGIMAWGTSHYIGHAIKSWQLLFLVLGVATCVWAVFLGWYLPDSPMKAKCFTEDDKHLLVERVRANETGIQNKTFKRYQVVEAFTDPIIWLYVLMQVSSTLVLGGLGVFSNIIIKSFGFTTLQTQLLNIAQGAVTSAVMVGGASLSSWTDQTIWIMHLWTIPPIIGTAIIFTIAPTESTRVGLLIAFYCTQFIWAEGNLLFSLISRNVAGQTKKSTVLAMTFIAWAAGNATAPQIFQSSDAPRYTKGFTAHFCLYGIMNGTLLVTRWLLIRRNKGKRDATAVPVAENGSPEDIGHSGAFLDMTDVENPDFRVSAFCNSVWLIADGCSTYTSFVFRKCAIVGCAQVYYMRLVFNFKFHDPGTLFVEVK</sequence>
<feature type="transmembrane region" description="Helical" evidence="8">
    <location>
        <begin position="289"/>
        <end position="314"/>
    </location>
</feature>
<feature type="transmembrane region" description="Helical" evidence="8">
    <location>
        <begin position="448"/>
        <end position="469"/>
    </location>
</feature>
<feature type="transmembrane region" description="Helical" evidence="8">
    <location>
        <begin position="219"/>
        <end position="241"/>
    </location>
</feature>
<dbReference type="Gene3D" id="1.20.1250.20">
    <property type="entry name" value="MFS general substrate transporter like domains"/>
    <property type="match status" value="1"/>
</dbReference>
<feature type="region of interest" description="Disordered" evidence="7">
    <location>
        <begin position="1"/>
        <end position="25"/>
    </location>
</feature>
<feature type="transmembrane region" description="Helical" evidence="8">
    <location>
        <begin position="61"/>
        <end position="86"/>
    </location>
</feature>
<keyword evidence="4 8" id="KW-1133">Transmembrane helix</keyword>
<dbReference type="RefSeq" id="XP_015410858.1">
    <property type="nucleotide sequence ID" value="XM_015546947.1"/>
</dbReference>
<dbReference type="FunFam" id="1.20.1250.20:FF:000064">
    <property type="entry name" value="MFS allantoate transporter"/>
    <property type="match status" value="1"/>
</dbReference>
<evidence type="ECO:0000256" key="7">
    <source>
        <dbReference type="SAM" id="MobiDB-lite"/>
    </source>
</evidence>
<evidence type="ECO:0000256" key="1">
    <source>
        <dbReference type="ARBA" id="ARBA00004141"/>
    </source>
</evidence>
<keyword evidence="5 8" id="KW-0472">Membrane</keyword>
<evidence type="ECO:0000256" key="8">
    <source>
        <dbReference type="SAM" id="Phobius"/>
    </source>
</evidence>
<dbReference type="PROSITE" id="PS50850">
    <property type="entry name" value="MFS"/>
    <property type="match status" value="1"/>
</dbReference>
<comment type="caution">
    <text evidence="10">The sequence shown here is derived from an EMBL/GenBank/DDBJ whole genome shotgun (WGS) entry which is preliminary data.</text>
</comment>
<evidence type="ECO:0000256" key="5">
    <source>
        <dbReference type="ARBA" id="ARBA00023136"/>
    </source>
</evidence>
<dbReference type="Proteomes" id="UP000037505">
    <property type="component" value="Unassembled WGS sequence"/>
</dbReference>
<feature type="transmembrane region" description="Helical" evidence="8">
    <location>
        <begin position="381"/>
        <end position="404"/>
    </location>
</feature>
<keyword evidence="2" id="KW-0813">Transport</keyword>
<dbReference type="InterPro" id="IPR020846">
    <property type="entry name" value="MFS_dom"/>
</dbReference>
<dbReference type="EMBL" id="JNOM01000022">
    <property type="protein sequence ID" value="KNG89935.1"/>
    <property type="molecule type" value="Genomic_DNA"/>
</dbReference>
<feature type="transmembrane region" description="Helical" evidence="8">
    <location>
        <begin position="326"/>
        <end position="346"/>
    </location>
</feature>
<evidence type="ECO:0000256" key="6">
    <source>
        <dbReference type="ARBA" id="ARBA00037968"/>
    </source>
</evidence>
<dbReference type="InterPro" id="IPR036259">
    <property type="entry name" value="MFS_trans_sf"/>
</dbReference>
<dbReference type="OrthoDB" id="6730379at2759"/>
<evidence type="ECO:0000259" key="9">
    <source>
        <dbReference type="PROSITE" id="PS50850"/>
    </source>
</evidence>
<gene>
    <name evidence="10" type="ORF">ANOM_001690</name>
</gene>
<proteinExistence type="inferred from homology"/>
<comment type="similarity">
    <text evidence="6">Belongs to the major facilitator superfamily. Allantoate permease family.</text>
</comment>
<evidence type="ECO:0000256" key="3">
    <source>
        <dbReference type="ARBA" id="ARBA00022692"/>
    </source>
</evidence>
<evidence type="ECO:0000313" key="11">
    <source>
        <dbReference type="Proteomes" id="UP000037505"/>
    </source>
</evidence>
<feature type="domain" description="Major facilitator superfamily (MFS) profile" evidence="9">
    <location>
        <begin position="61"/>
        <end position="474"/>
    </location>
</feature>
<reference evidence="10 11" key="1">
    <citation type="submission" date="2014-06" db="EMBL/GenBank/DDBJ databases">
        <title>The Genome of the Aflatoxigenic Filamentous Fungus Aspergillus nomius.</title>
        <authorList>
            <person name="Moore M.G."/>
            <person name="Shannon B.M."/>
            <person name="Brian M.M."/>
        </authorList>
    </citation>
    <scope>NUCLEOTIDE SEQUENCE [LARGE SCALE GENOMIC DNA]</scope>
    <source>
        <strain evidence="10 11">NRRL 13137</strain>
    </source>
</reference>
<accession>A0A0L1JDW8</accession>
<feature type="transmembrane region" description="Helical" evidence="8">
    <location>
        <begin position="353"/>
        <end position="375"/>
    </location>
</feature>
<name>A0A0L1JDW8_ASPN3</name>
<dbReference type="GO" id="GO:0033229">
    <property type="term" value="F:cysteine transmembrane transporter activity"/>
    <property type="evidence" value="ECO:0007669"/>
    <property type="project" value="TreeGrafter"/>
</dbReference>
<dbReference type="GeneID" id="26803494"/>
<dbReference type="Pfam" id="PF07690">
    <property type="entry name" value="MFS_1"/>
    <property type="match status" value="1"/>
</dbReference>
<dbReference type="SUPFAM" id="SSF103473">
    <property type="entry name" value="MFS general substrate transporter"/>
    <property type="match status" value="1"/>
</dbReference>
<dbReference type="PANTHER" id="PTHR43791">
    <property type="entry name" value="PERMEASE-RELATED"/>
    <property type="match status" value="1"/>
</dbReference>
<comment type="subcellular location">
    <subcellularLocation>
        <location evidence="1">Membrane</location>
        <topology evidence="1">Multi-pass membrane protein</topology>
    </subcellularLocation>
</comment>
<feature type="transmembrane region" description="Helical" evidence="8">
    <location>
        <begin position="98"/>
        <end position="116"/>
    </location>
</feature>
<keyword evidence="3 8" id="KW-0812">Transmembrane</keyword>
<organism evidence="10 11">
    <name type="scientific">Aspergillus nomiae NRRL (strain ATCC 15546 / NRRL 13137 / CBS 260.88 / M93)</name>
    <dbReference type="NCBI Taxonomy" id="1509407"/>
    <lineage>
        <taxon>Eukaryota</taxon>
        <taxon>Fungi</taxon>
        <taxon>Dikarya</taxon>
        <taxon>Ascomycota</taxon>
        <taxon>Pezizomycotina</taxon>
        <taxon>Eurotiomycetes</taxon>
        <taxon>Eurotiomycetidae</taxon>
        <taxon>Eurotiales</taxon>
        <taxon>Aspergillaceae</taxon>
        <taxon>Aspergillus</taxon>
        <taxon>Aspergillus subgen. Circumdati</taxon>
    </lineage>
</organism>
<dbReference type="GO" id="GO:0016020">
    <property type="term" value="C:membrane"/>
    <property type="evidence" value="ECO:0007669"/>
    <property type="project" value="UniProtKB-SubCell"/>
</dbReference>
<evidence type="ECO:0000313" key="10">
    <source>
        <dbReference type="EMBL" id="KNG89935.1"/>
    </source>
</evidence>